<feature type="domain" description="ISXO2-like transposase" evidence="2">
    <location>
        <begin position="229"/>
        <end position="262"/>
    </location>
</feature>
<sequence length="305" mass="34919">MTAWQSIDTLEDLKRKFHTESSCVSFVFHMKWPHGFVCPRCQHTNAYVIQTRRLPLYECRACRHQTSLTAGTVMEGSRTALWKWLTAFWLVSRSDRGINAVYLSSIIGVTYKTAWLMLHKIRAAISMSDVDRPLAGKVQGIVAFHGTSYHSMLELHPRESPLVIATSVTPDDQLDELKMKLVKKAHLSDKYLLRSGCDRFVALHVTATAFEPSIIQQPYRARRDSRLYRTFKRARRWMNDTFHGIGATYLQRYLDEFCFRYNATAQRASAWERLVCICMSFCPASSSPSYALYNSIHCAASPTAA</sequence>
<dbReference type="EMBL" id="JAJNBZ010000001">
    <property type="protein sequence ID" value="MCE5168032.1"/>
    <property type="molecule type" value="Genomic_DNA"/>
</dbReference>
<gene>
    <name evidence="3" type="ORF">LQV63_01700</name>
</gene>
<evidence type="ECO:0000313" key="4">
    <source>
        <dbReference type="Proteomes" id="UP001199916"/>
    </source>
</evidence>
<evidence type="ECO:0000313" key="3">
    <source>
        <dbReference type="EMBL" id="MCE5168032.1"/>
    </source>
</evidence>
<comment type="caution">
    <text evidence="3">The sequence shown here is derived from an EMBL/GenBank/DDBJ whole genome shotgun (WGS) entry which is preliminary data.</text>
</comment>
<keyword evidence="4" id="KW-1185">Reference proteome</keyword>
<dbReference type="InterPro" id="IPR024442">
    <property type="entry name" value="Transposase_Zn_ribbon"/>
</dbReference>
<protein>
    <submittedName>
        <fullName evidence="3">Transposase</fullName>
    </submittedName>
</protein>
<reference evidence="3 4" key="1">
    <citation type="submission" date="2021-11" db="EMBL/GenBank/DDBJ databases">
        <title>Draft genome sequence of Paenibacillus profundus YoMME, a new Gram-positive bacteria with exoelectrogenic properties.</title>
        <authorList>
            <person name="Hubenova Y."/>
            <person name="Hubenova E."/>
            <person name="Manasiev Y."/>
            <person name="Peykov S."/>
            <person name="Mitov M."/>
        </authorList>
    </citation>
    <scope>NUCLEOTIDE SEQUENCE [LARGE SCALE GENOMIC DNA]</scope>
    <source>
        <strain evidence="3 4">YoMME</strain>
    </source>
</reference>
<evidence type="ECO:0000259" key="2">
    <source>
        <dbReference type="Pfam" id="PF12762"/>
    </source>
</evidence>
<feature type="domain" description="Transposase zinc-ribbon" evidence="1">
    <location>
        <begin position="19"/>
        <end position="65"/>
    </location>
</feature>
<dbReference type="Pfam" id="PF12760">
    <property type="entry name" value="Zn_ribbon_IS1595"/>
    <property type="match status" value="1"/>
</dbReference>
<organism evidence="3 4">
    <name type="scientific">Paenibacillus profundus</name>
    <dbReference type="NCBI Taxonomy" id="1173085"/>
    <lineage>
        <taxon>Bacteria</taxon>
        <taxon>Bacillati</taxon>
        <taxon>Bacillota</taxon>
        <taxon>Bacilli</taxon>
        <taxon>Bacillales</taxon>
        <taxon>Paenibacillaceae</taxon>
        <taxon>Paenibacillus</taxon>
    </lineage>
</organism>
<dbReference type="Pfam" id="PF12762">
    <property type="entry name" value="DDE_Tnp_IS1595"/>
    <property type="match status" value="1"/>
</dbReference>
<accession>A0ABS8Y9P8</accession>
<dbReference type="Proteomes" id="UP001199916">
    <property type="component" value="Unassembled WGS sequence"/>
</dbReference>
<name>A0ABS8Y9P8_9BACL</name>
<dbReference type="RefSeq" id="WP_233695433.1">
    <property type="nucleotide sequence ID" value="NZ_JAJNBZ010000001.1"/>
</dbReference>
<proteinExistence type="predicted"/>
<dbReference type="InterPro" id="IPR024445">
    <property type="entry name" value="Tnp_ISXO2-like"/>
</dbReference>
<evidence type="ECO:0000259" key="1">
    <source>
        <dbReference type="Pfam" id="PF12760"/>
    </source>
</evidence>